<dbReference type="Proteomes" id="UP000199421">
    <property type="component" value="Unassembled WGS sequence"/>
</dbReference>
<protein>
    <recommendedName>
        <fullName evidence="4">SGNH/GDSL hydrolase family protein</fullName>
    </recommendedName>
</protein>
<sequence length="314" mass="36297">MKQFLKASAGFGVFALILYTCLLVLNKRFLPQRLMPNTFKYDTASDFTATRLHEADSTENVDLLILGSSHAYRGYDTEFLAKQTGLKTFNLGTSAQTLKQTEILLEHYISRLNPKYVVLDIYPALLDNDGIESMCQLLSVEVLTKNMVYEALCTFDIRVYNTLLYTLVNKLFHFSSDFKDKSIPGEKYVKGGYVRSYIAEYEDAPFPASSLKISEEQEISFTRIISMLKERNIKYIMLQAPLPKERYSSYLNNDELDNTLKGFGNYYNFNKEKSLPRSFFMDQSHINAKGVYLYNKYVLEKLRTIYQSTNLSRN</sequence>
<evidence type="ECO:0000313" key="3">
    <source>
        <dbReference type="Proteomes" id="UP000199421"/>
    </source>
</evidence>
<proteinExistence type="predicted"/>
<reference evidence="3" key="1">
    <citation type="submission" date="2016-10" db="EMBL/GenBank/DDBJ databases">
        <authorList>
            <person name="Varghese N."/>
            <person name="Submissions S."/>
        </authorList>
    </citation>
    <scope>NUCLEOTIDE SEQUENCE [LARGE SCALE GENOMIC DNA]</scope>
    <source>
        <strain evidence="3">DSM 18733</strain>
    </source>
</reference>
<dbReference type="RefSeq" id="WP_093327653.1">
    <property type="nucleotide sequence ID" value="NZ_FOAF01000006.1"/>
</dbReference>
<organism evidence="2 3">
    <name type="scientific">Olivibacter domesticus</name>
    <name type="common">Pseudosphingobacterium domesticum</name>
    <dbReference type="NCBI Taxonomy" id="407022"/>
    <lineage>
        <taxon>Bacteria</taxon>
        <taxon>Pseudomonadati</taxon>
        <taxon>Bacteroidota</taxon>
        <taxon>Sphingobacteriia</taxon>
        <taxon>Sphingobacteriales</taxon>
        <taxon>Sphingobacteriaceae</taxon>
        <taxon>Olivibacter</taxon>
    </lineage>
</organism>
<keyword evidence="3" id="KW-1185">Reference proteome</keyword>
<evidence type="ECO:0008006" key="4">
    <source>
        <dbReference type="Google" id="ProtNLM"/>
    </source>
</evidence>
<evidence type="ECO:0000313" key="2">
    <source>
        <dbReference type="EMBL" id="SEL98805.1"/>
    </source>
</evidence>
<feature type="transmembrane region" description="Helical" evidence="1">
    <location>
        <begin position="6"/>
        <end position="25"/>
    </location>
</feature>
<dbReference type="AlphaFoldDB" id="A0A1H7UPZ7"/>
<dbReference type="SUPFAM" id="SSF52266">
    <property type="entry name" value="SGNH hydrolase"/>
    <property type="match status" value="1"/>
</dbReference>
<gene>
    <name evidence="2" type="ORF">SAMN05661044_03887</name>
</gene>
<name>A0A1H7UPZ7_OLID1</name>
<dbReference type="EMBL" id="FOAF01000006">
    <property type="protein sequence ID" value="SEL98805.1"/>
    <property type="molecule type" value="Genomic_DNA"/>
</dbReference>
<keyword evidence="1" id="KW-1133">Transmembrane helix</keyword>
<dbReference type="STRING" id="407022.SAMN05661044_03887"/>
<keyword evidence="1" id="KW-0472">Membrane</keyword>
<accession>A0A1H7UPZ7</accession>
<dbReference type="OrthoDB" id="9761723at2"/>
<keyword evidence="1" id="KW-0812">Transmembrane</keyword>
<evidence type="ECO:0000256" key="1">
    <source>
        <dbReference type="SAM" id="Phobius"/>
    </source>
</evidence>